<protein>
    <recommendedName>
        <fullName evidence="4">Lipoprotein</fullName>
    </recommendedName>
</protein>
<dbReference type="EMBL" id="JAQNDL010000004">
    <property type="protein sequence ID" value="MDC0723103.1"/>
    <property type="molecule type" value="Genomic_DNA"/>
</dbReference>
<keyword evidence="3" id="KW-1185">Reference proteome</keyword>
<reference evidence="2 3" key="1">
    <citation type="submission" date="2022-11" db="EMBL/GenBank/DDBJ databases">
        <title>Minimal conservation of predation-associated metabolite biosynthetic gene clusters underscores biosynthetic potential of Myxococcota including descriptions for ten novel species: Archangium lansinium sp. nov., Myxococcus landrumus sp. nov., Nannocystis bai.</title>
        <authorList>
            <person name="Ahearne A."/>
            <person name="Stevens C."/>
            <person name="Dowd S."/>
        </authorList>
    </citation>
    <scope>NUCLEOTIDE SEQUENCE [LARGE SCALE GENOMIC DNA]</scope>
    <source>
        <strain evidence="2 3">BB15-2</strain>
    </source>
</reference>
<sequence length="578" mass="61645">MTPRHLILGLALLGACDRREAAALEHASDLQGSVPAGASPDSGPTPASDPTATPESTSSLPPTVDPAPETTNLPASTSVPDPAASSPAHPSSVPAAPPTLPVIPPDRRCGEAGERPTELPPQLARGRVPIGSGTLRPDDRRTIGKAKLHYDPDAWIGTRKAGHRGPALTLEIDRAEVGPHDPWGAHVDLHPDQQHHTFVGPYRFDLRTGPGDPPARVEVTVTREVCPAAAVMPPATASRSLWLSTEAIRTYTYDLQGEFLQFSLDARGDQPRLDISSLGYRHWLEPRPGLAPRLRVGAHFIYLDRVVPGPGTRHDGAAWKTESDARLHVRLRIDPAVPTSPPAPVPATDPCGLAPVRTAVPAALAKLPALQRPQTLGIGHELALGPITFKYIQLEIPAHGGGPYRKEATQIPLLQLFGGALGGASFSDPRSRPGFVRLGHELVRVEPDKRSDRVALRRATVPCPHENKLPAPQAPVHVWLSAVGHTLVSFPGRGPIPLSLHLFTESSPSLSVSSEHASFSHALRPDSPAAFTLDDYLVELVDIVPGPDTSHDGQRWQSTGPLPIVHVQLKVTPQPDGP</sequence>
<evidence type="ECO:0000313" key="2">
    <source>
        <dbReference type="EMBL" id="MDC0723103.1"/>
    </source>
</evidence>
<feature type="region of interest" description="Disordered" evidence="1">
    <location>
        <begin position="24"/>
        <end position="139"/>
    </location>
</feature>
<feature type="compositionally biased region" description="Low complexity" evidence="1">
    <location>
        <begin position="74"/>
        <end position="94"/>
    </location>
</feature>
<evidence type="ECO:0008006" key="4">
    <source>
        <dbReference type="Google" id="ProtNLM"/>
    </source>
</evidence>
<dbReference type="RefSeq" id="WP_272091640.1">
    <property type="nucleotide sequence ID" value="NZ_JAQNDL010000004.1"/>
</dbReference>
<accession>A0ABT5ECE4</accession>
<organism evidence="2 3">
    <name type="scientific">Nannocystis bainbridge</name>
    <dbReference type="NCBI Taxonomy" id="2995303"/>
    <lineage>
        <taxon>Bacteria</taxon>
        <taxon>Pseudomonadati</taxon>
        <taxon>Myxococcota</taxon>
        <taxon>Polyangia</taxon>
        <taxon>Nannocystales</taxon>
        <taxon>Nannocystaceae</taxon>
        <taxon>Nannocystis</taxon>
    </lineage>
</organism>
<feature type="compositionally biased region" description="Polar residues" evidence="1">
    <location>
        <begin position="48"/>
        <end position="61"/>
    </location>
</feature>
<feature type="compositionally biased region" description="Basic and acidic residues" evidence="1">
    <location>
        <begin position="105"/>
        <end position="117"/>
    </location>
</feature>
<evidence type="ECO:0000256" key="1">
    <source>
        <dbReference type="SAM" id="MobiDB-lite"/>
    </source>
</evidence>
<dbReference type="Proteomes" id="UP001221686">
    <property type="component" value="Unassembled WGS sequence"/>
</dbReference>
<proteinExistence type="predicted"/>
<evidence type="ECO:0000313" key="3">
    <source>
        <dbReference type="Proteomes" id="UP001221686"/>
    </source>
</evidence>
<name>A0ABT5ECE4_9BACT</name>
<gene>
    <name evidence="2" type="ORF">POL25_39820</name>
</gene>
<dbReference type="PROSITE" id="PS51257">
    <property type="entry name" value="PROKAR_LIPOPROTEIN"/>
    <property type="match status" value="1"/>
</dbReference>
<feature type="compositionally biased region" description="Pro residues" evidence="1">
    <location>
        <begin position="95"/>
        <end position="104"/>
    </location>
</feature>
<comment type="caution">
    <text evidence="2">The sequence shown here is derived from an EMBL/GenBank/DDBJ whole genome shotgun (WGS) entry which is preliminary data.</text>
</comment>